<dbReference type="AlphaFoldDB" id="A0A8T3BLE7"/>
<reference evidence="2" key="1">
    <citation type="journal article" date="2022" name="Front. Genet.">
        <title>Chromosome-Scale Assembly of the Dendrobium nobile Genome Provides Insights Into the Molecular Mechanism of the Biosynthesis of the Medicinal Active Ingredient of Dendrobium.</title>
        <authorList>
            <person name="Xu Q."/>
            <person name="Niu S.-C."/>
            <person name="Li K.-L."/>
            <person name="Zheng P.-J."/>
            <person name="Zhang X.-J."/>
            <person name="Jia Y."/>
            <person name="Liu Y."/>
            <person name="Niu Y.-X."/>
            <person name="Yu L.-H."/>
            <person name="Chen D.-F."/>
            <person name="Zhang G.-Q."/>
        </authorList>
    </citation>
    <scope>NUCLEOTIDE SEQUENCE</scope>
    <source>
        <tissue evidence="2">Leaf</tissue>
    </source>
</reference>
<evidence type="ECO:0000313" key="2">
    <source>
        <dbReference type="EMBL" id="KAI0516244.1"/>
    </source>
</evidence>
<feature type="compositionally biased region" description="Basic residues" evidence="1">
    <location>
        <begin position="37"/>
        <end position="46"/>
    </location>
</feature>
<keyword evidence="3" id="KW-1185">Reference proteome</keyword>
<feature type="region of interest" description="Disordered" evidence="1">
    <location>
        <begin position="1"/>
        <end position="64"/>
    </location>
</feature>
<evidence type="ECO:0000313" key="3">
    <source>
        <dbReference type="Proteomes" id="UP000829196"/>
    </source>
</evidence>
<protein>
    <submittedName>
        <fullName evidence="2">Uncharacterized protein</fullName>
    </submittedName>
</protein>
<name>A0A8T3BLE7_DENNO</name>
<dbReference type="Proteomes" id="UP000829196">
    <property type="component" value="Unassembled WGS sequence"/>
</dbReference>
<comment type="caution">
    <text evidence="2">The sequence shown here is derived from an EMBL/GenBank/DDBJ whole genome shotgun (WGS) entry which is preliminary data.</text>
</comment>
<accession>A0A8T3BLE7</accession>
<proteinExistence type="predicted"/>
<feature type="compositionally biased region" description="Basic and acidic residues" evidence="1">
    <location>
        <begin position="55"/>
        <end position="64"/>
    </location>
</feature>
<evidence type="ECO:0000256" key="1">
    <source>
        <dbReference type="SAM" id="MobiDB-lite"/>
    </source>
</evidence>
<dbReference type="EMBL" id="JAGYWB010000007">
    <property type="protein sequence ID" value="KAI0516244.1"/>
    <property type="molecule type" value="Genomic_DNA"/>
</dbReference>
<feature type="compositionally biased region" description="Polar residues" evidence="1">
    <location>
        <begin position="9"/>
        <end position="27"/>
    </location>
</feature>
<sequence length="64" mass="7214">MDVTGQPLACSSQLGESSTLSFSNEISTTRKDQNHQNRSRNRKRGGISKTVTKAVEMEWKESER</sequence>
<gene>
    <name evidence="2" type="ORF">KFK09_008916</name>
</gene>
<organism evidence="2 3">
    <name type="scientific">Dendrobium nobile</name>
    <name type="common">Orchid</name>
    <dbReference type="NCBI Taxonomy" id="94219"/>
    <lineage>
        <taxon>Eukaryota</taxon>
        <taxon>Viridiplantae</taxon>
        <taxon>Streptophyta</taxon>
        <taxon>Embryophyta</taxon>
        <taxon>Tracheophyta</taxon>
        <taxon>Spermatophyta</taxon>
        <taxon>Magnoliopsida</taxon>
        <taxon>Liliopsida</taxon>
        <taxon>Asparagales</taxon>
        <taxon>Orchidaceae</taxon>
        <taxon>Epidendroideae</taxon>
        <taxon>Malaxideae</taxon>
        <taxon>Dendrobiinae</taxon>
        <taxon>Dendrobium</taxon>
    </lineage>
</organism>